<evidence type="ECO:0000313" key="3">
    <source>
        <dbReference type="Proteomes" id="UP000887013"/>
    </source>
</evidence>
<protein>
    <submittedName>
        <fullName evidence="2">Uncharacterized protein</fullName>
    </submittedName>
</protein>
<comment type="caution">
    <text evidence="2">The sequence shown here is derived from an EMBL/GenBank/DDBJ whole genome shotgun (WGS) entry which is preliminary data.</text>
</comment>
<reference evidence="2" key="1">
    <citation type="submission" date="2020-08" db="EMBL/GenBank/DDBJ databases">
        <title>Multicomponent nature underlies the extraordinary mechanical properties of spider dragline silk.</title>
        <authorList>
            <person name="Kono N."/>
            <person name="Nakamura H."/>
            <person name="Mori M."/>
            <person name="Yoshida Y."/>
            <person name="Ohtoshi R."/>
            <person name="Malay A.D."/>
            <person name="Moran D.A.P."/>
            <person name="Tomita M."/>
            <person name="Numata K."/>
            <person name="Arakawa K."/>
        </authorList>
    </citation>
    <scope>NUCLEOTIDE SEQUENCE</scope>
</reference>
<organism evidence="2 3">
    <name type="scientific">Nephila pilipes</name>
    <name type="common">Giant wood spider</name>
    <name type="synonym">Nephila maculata</name>
    <dbReference type="NCBI Taxonomy" id="299642"/>
    <lineage>
        <taxon>Eukaryota</taxon>
        <taxon>Metazoa</taxon>
        <taxon>Ecdysozoa</taxon>
        <taxon>Arthropoda</taxon>
        <taxon>Chelicerata</taxon>
        <taxon>Arachnida</taxon>
        <taxon>Araneae</taxon>
        <taxon>Araneomorphae</taxon>
        <taxon>Entelegynae</taxon>
        <taxon>Araneoidea</taxon>
        <taxon>Nephilidae</taxon>
        <taxon>Nephila</taxon>
    </lineage>
</organism>
<keyword evidence="3" id="KW-1185">Reference proteome</keyword>
<proteinExistence type="predicted"/>
<evidence type="ECO:0000256" key="1">
    <source>
        <dbReference type="SAM" id="MobiDB-lite"/>
    </source>
</evidence>
<dbReference type="AlphaFoldDB" id="A0A8X6Q000"/>
<feature type="region of interest" description="Disordered" evidence="1">
    <location>
        <begin position="66"/>
        <end position="108"/>
    </location>
</feature>
<dbReference type="Proteomes" id="UP000887013">
    <property type="component" value="Unassembled WGS sequence"/>
</dbReference>
<accession>A0A8X6Q000</accession>
<evidence type="ECO:0000313" key="2">
    <source>
        <dbReference type="EMBL" id="GFT92866.1"/>
    </source>
</evidence>
<sequence length="108" mass="12127">MEKKSLQNITKIKIIYAKRKFFDILIPSNKNATNGVCFMHNTKTIIQKESTKKLFEISGQTVPNVIRRDKCTRADEKDQPRGSRSSASDSPLVGSRAENPAVYAQRAA</sequence>
<name>A0A8X6Q000_NEPPI</name>
<feature type="compositionally biased region" description="Basic and acidic residues" evidence="1">
    <location>
        <begin position="66"/>
        <end position="81"/>
    </location>
</feature>
<dbReference type="EMBL" id="BMAW01025517">
    <property type="protein sequence ID" value="GFT92866.1"/>
    <property type="molecule type" value="Genomic_DNA"/>
</dbReference>
<gene>
    <name evidence="2" type="ORF">NPIL_639491</name>
</gene>